<dbReference type="AlphaFoldDB" id="A0A2V1EE28"/>
<reference evidence="1 2" key="1">
    <citation type="journal article" date="2018" name="Sci. Rep.">
        <title>Comparative genomics provides insights into the lifestyle and reveals functional heterogeneity of dark septate endophytic fungi.</title>
        <authorList>
            <person name="Knapp D.G."/>
            <person name="Nemeth J.B."/>
            <person name="Barry K."/>
            <person name="Hainaut M."/>
            <person name="Henrissat B."/>
            <person name="Johnson J."/>
            <person name="Kuo A."/>
            <person name="Lim J.H.P."/>
            <person name="Lipzen A."/>
            <person name="Nolan M."/>
            <person name="Ohm R.A."/>
            <person name="Tamas L."/>
            <person name="Grigoriev I.V."/>
            <person name="Spatafora J.W."/>
            <person name="Nagy L.G."/>
            <person name="Kovacs G.M."/>
        </authorList>
    </citation>
    <scope>NUCLEOTIDE SEQUENCE [LARGE SCALE GENOMIC DNA]</scope>
    <source>
        <strain evidence="1 2">DSE2036</strain>
    </source>
</reference>
<gene>
    <name evidence="1" type="ORF">DM02DRAFT_8294</name>
</gene>
<sequence>MHLSCYHAVEFVEDSQINLRVELLVNGQFKGDSIVGTDKFVRLFHEGRRHLQSLAPLPVPSNLINKIFTSTVLSNLEPTRVQSGIGTGAQKLVLVSVDAFGCHIEQWALLCAKYKFNLHILIKTKKPPRNLSLRQYHLCENTDCQSGLYDSVSLLLAIHRFTSGSIEAEGLADSEHHHQNLVQVLHEFRASNDHE</sequence>
<evidence type="ECO:0000313" key="2">
    <source>
        <dbReference type="Proteomes" id="UP000244855"/>
    </source>
</evidence>
<proteinExistence type="predicted"/>
<dbReference type="OrthoDB" id="10684126at2759"/>
<keyword evidence="2" id="KW-1185">Reference proteome</keyword>
<dbReference type="EMBL" id="KZ805300">
    <property type="protein sequence ID" value="PVI08646.1"/>
    <property type="molecule type" value="Genomic_DNA"/>
</dbReference>
<name>A0A2V1EE28_9PLEO</name>
<protein>
    <submittedName>
        <fullName evidence="1">Uncharacterized protein</fullName>
    </submittedName>
</protein>
<dbReference type="Proteomes" id="UP000244855">
    <property type="component" value="Unassembled WGS sequence"/>
</dbReference>
<organism evidence="1 2">
    <name type="scientific">Periconia macrospinosa</name>
    <dbReference type="NCBI Taxonomy" id="97972"/>
    <lineage>
        <taxon>Eukaryota</taxon>
        <taxon>Fungi</taxon>
        <taxon>Dikarya</taxon>
        <taxon>Ascomycota</taxon>
        <taxon>Pezizomycotina</taxon>
        <taxon>Dothideomycetes</taxon>
        <taxon>Pleosporomycetidae</taxon>
        <taxon>Pleosporales</taxon>
        <taxon>Massarineae</taxon>
        <taxon>Periconiaceae</taxon>
        <taxon>Periconia</taxon>
    </lineage>
</organism>
<accession>A0A2V1EE28</accession>
<evidence type="ECO:0000313" key="1">
    <source>
        <dbReference type="EMBL" id="PVI08646.1"/>
    </source>
</evidence>